<dbReference type="Proteomes" id="UP000765509">
    <property type="component" value="Unassembled WGS sequence"/>
</dbReference>
<evidence type="ECO:0000313" key="1">
    <source>
        <dbReference type="EMBL" id="MBW0488786.1"/>
    </source>
</evidence>
<dbReference type="AlphaFoldDB" id="A0A9Q3H2F7"/>
<reference evidence="1" key="1">
    <citation type="submission" date="2021-03" db="EMBL/GenBank/DDBJ databases">
        <title>Draft genome sequence of rust myrtle Austropuccinia psidii MF-1, a brazilian biotype.</title>
        <authorList>
            <person name="Quecine M.C."/>
            <person name="Pachon D.M.R."/>
            <person name="Bonatelli M.L."/>
            <person name="Correr F.H."/>
            <person name="Franceschini L.M."/>
            <person name="Leite T.F."/>
            <person name="Margarido G.R.A."/>
            <person name="Almeida C.A."/>
            <person name="Ferrarezi J.A."/>
            <person name="Labate C.A."/>
        </authorList>
    </citation>
    <scope>NUCLEOTIDE SEQUENCE</scope>
    <source>
        <strain evidence="1">MF-1</strain>
    </source>
</reference>
<evidence type="ECO:0000313" key="2">
    <source>
        <dbReference type="Proteomes" id="UP000765509"/>
    </source>
</evidence>
<accession>A0A9Q3H2F7</accession>
<protein>
    <recommendedName>
        <fullName evidence="3">Reverse transcriptase zinc-binding domain-containing protein</fullName>
    </recommendedName>
</protein>
<proteinExistence type="predicted"/>
<comment type="caution">
    <text evidence="1">The sequence shown here is derived from an EMBL/GenBank/DDBJ whole genome shotgun (WGS) entry which is preliminary data.</text>
</comment>
<organism evidence="1 2">
    <name type="scientific">Austropuccinia psidii MF-1</name>
    <dbReference type="NCBI Taxonomy" id="1389203"/>
    <lineage>
        <taxon>Eukaryota</taxon>
        <taxon>Fungi</taxon>
        <taxon>Dikarya</taxon>
        <taxon>Basidiomycota</taxon>
        <taxon>Pucciniomycotina</taxon>
        <taxon>Pucciniomycetes</taxon>
        <taxon>Pucciniales</taxon>
        <taxon>Sphaerophragmiaceae</taxon>
        <taxon>Austropuccinia</taxon>
    </lineage>
</organism>
<dbReference type="EMBL" id="AVOT02009766">
    <property type="protein sequence ID" value="MBW0488786.1"/>
    <property type="molecule type" value="Genomic_DNA"/>
</dbReference>
<gene>
    <name evidence="1" type="ORF">O181_028501</name>
</gene>
<dbReference type="OrthoDB" id="3267074at2759"/>
<name>A0A9Q3H2F7_9BASI</name>
<keyword evidence="2" id="KW-1185">Reference proteome</keyword>
<sequence length="126" mass="14476">MTPPPLTPAQQLRIKFKTPAPFIIEALDNLEKGLAATIHQLCTSHVPLNDYLHRIKQTKKPICETCNTLETPSHYLIICKNFRAQRKNFLKQLWKKRLRVNPRSAISILDNPQCYPLLADFILSTA</sequence>
<evidence type="ECO:0008006" key="3">
    <source>
        <dbReference type="Google" id="ProtNLM"/>
    </source>
</evidence>